<evidence type="ECO:0000256" key="1">
    <source>
        <dbReference type="SAM" id="SignalP"/>
    </source>
</evidence>
<dbReference type="OrthoDB" id="10587590at2759"/>
<dbReference type="AlphaFoldDB" id="A0A6A6AYI2"/>
<organism evidence="2 3">
    <name type="scientific">Aplosporella prunicola CBS 121167</name>
    <dbReference type="NCBI Taxonomy" id="1176127"/>
    <lineage>
        <taxon>Eukaryota</taxon>
        <taxon>Fungi</taxon>
        <taxon>Dikarya</taxon>
        <taxon>Ascomycota</taxon>
        <taxon>Pezizomycotina</taxon>
        <taxon>Dothideomycetes</taxon>
        <taxon>Dothideomycetes incertae sedis</taxon>
        <taxon>Botryosphaeriales</taxon>
        <taxon>Aplosporellaceae</taxon>
        <taxon>Aplosporella</taxon>
    </lineage>
</organism>
<sequence length="170" mass="18556">MLSTPLLTLATLGAVLSTTALAAPSPNPDASDLTRRDIQPIPEGKTWSVSYECDSTNVDASGTTADMDSGCKKIDGGAPEIQMNYDTKSYYQISMHMYVNDDCTEQDYGWWGNLWHHNSRGHRVQSSEGLCMKAVGSVKGDSDDTKWGSYKFTSLVLGEGEAVRSAEEKF</sequence>
<feature type="signal peptide" evidence="1">
    <location>
        <begin position="1"/>
        <end position="22"/>
    </location>
</feature>
<dbReference type="Proteomes" id="UP000799438">
    <property type="component" value="Unassembled WGS sequence"/>
</dbReference>
<reference evidence="2" key="1">
    <citation type="journal article" date="2020" name="Stud. Mycol.">
        <title>101 Dothideomycetes genomes: a test case for predicting lifestyles and emergence of pathogens.</title>
        <authorList>
            <person name="Haridas S."/>
            <person name="Albert R."/>
            <person name="Binder M."/>
            <person name="Bloem J."/>
            <person name="Labutti K."/>
            <person name="Salamov A."/>
            <person name="Andreopoulos B."/>
            <person name="Baker S."/>
            <person name="Barry K."/>
            <person name="Bills G."/>
            <person name="Bluhm B."/>
            <person name="Cannon C."/>
            <person name="Castanera R."/>
            <person name="Culley D."/>
            <person name="Daum C."/>
            <person name="Ezra D."/>
            <person name="Gonzalez J."/>
            <person name="Henrissat B."/>
            <person name="Kuo A."/>
            <person name="Liang C."/>
            <person name="Lipzen A."/>
            <person name="Lutzoni F."/>
            <person name="Magnuson J."/>
            <person name="Mondo S."/>
            <person name="Nolan M."/>
            <person name="Ohm R."/>
            <person name="Pangilinan J."/>
            <person name="Park H.-J."/>
            <person name="Ramirez L."/>
            <person name="Alfaro M."/>
            <person name="Sun H."/>
            <person name="Tritt A."/>
            <person name="Yoshinaga Y."/>
            <person name="Zwiers L.-H."/>
            <person name="Turgeon B."/>
            <person name="Goodwin S."/>
            <person name="Spatafora J."/>
            <person name="Crous P."/>
            <person name="Grigoriev I."/>
        </authorList>
    </citation>
    <scope>NUCLEOTIDE SEQUENCE</scope>
    <source>
        <strain evidence="2">CBS 121167</strain>
    </source>
</reference>
<dbReference type="RefSeq" id="XP_033392707.1">
    <property type="nucleotide sequence ID" value="XM_033543573.1"/>
</dbReference>
<keyword evidence="1" id="KW-0732">Signal</keyword>
<name>A0A6A6AYI2_9PEZI</name>
<dbReference type="EMBL" id="ML995508">
    <property type="protein sequence ID" value="KAF2136989.1"/>
    <property type="molecule type" value="Genomic_DNA"/>
</dbReference>
<evidence type="ECO:0008006" key="4">
    <source>
        <dbReference type="Google" id="ProtNLM"/>
    </source>
</evidence>
<protein>
    <recommendedName>
        <fullName evidence="4">Ecp2 effector protein domain-containing protein</fullName>
    </recommendedName>
</protein>
<accession>A0A6A6AYI2</accession>
<evidence type="ECO:0000313" key="3">
    <source>
        <dbReference type="Proteomes" id="UP000799438"/>
    </source>
</evidence>
<feature type="chain" id="PRO_5025559253" description="Ecp2 effector protein domain-containing protein" evidence="1">
    <location>
        <begin position="23"/>
        <end position="170"/>
    </location>
</feature>
<gene>
    <name evidence="2" type="ORF">K452DRAFT_312690</name>
</gene>
<proteinExistence type="predicted"/>
<keyword evidence="3" id="KW-1185">Reference proteome</keyword>
<evidence type="ECO:0000313" key="2">
    <source>
        <dbReference type="EMBL" id="KAF2136989.1"/>
    </source>
</evidence>
<dbReference type="GeneID" id="54301070"/>